<dbReference type="AlphaFoldDB" id="A0A8J2S2A8"/>
<dbReference type="GO" id="GO:0005049">
    <property type="term" value="F:nuclear export signal receptor activity"/>
    <property type="evidence" value="ECO:0007669"/>
    <property type="project" value="InterPro"/>
</dbReference>
<evidence type="ECO:0000259" key="1">
    <source>
        <dbReference type="Pfam" id="PF19273"/>
    </source>
</evidence>
<dbReference type="Pfam" id="PF19273">
    <property type="entry name" value="Exportin-5"/>
    <property type="match status" value="1"/>
</dbReference>
<dbReference type="Proteomes" id="UP000789390">
    <property type="component" value="Unassembled WGS sequence"/>
</dbReference>
<dbReference type="InterPro" id="IPR045065">
    <property type="entry name" value="XPO1/5"/>
</dbReference>
<dbReference type="InterPro" id="IPR045478">
    <property type="entry name" value="Exportin-5_C"/>
</dbReference>
<evidence type="ECO:0000313" key="3">
    <source>
        <dbReference type="Proteomes" id="UP000789390"/>
    </source>
</evidence>
<dbReference type="GO" id="GO:0006611">
    <property type="term" value="P:protein export from nucleus"/>
    <property type="evidence" value="ECO:0007669"/>
    <property type="project" value="InterPro"/>
</dbReference>
<dbReference type="Gene3D" id="1.25.10.10">
    <property type="entry name" value="Leucine-rich Repeat Variant"/>
    <property type="match status" value="1"/>
</dbReference>
<dbReference type="GO" id="GO:0005737">
    <property type="term" value="C:cytoplasm"/>
    <property type="evidence" value="ECO:0007669"/>
    <property type="project" value="TreeGrafter"/>
</dbReference>
<dbReference type="PANTHER" id="PTHR11223:SF3">
    <property type="entry name" value="EXPORTIN-5"/>
    <property type="match status" value="1"/>
</dbReference>
<gene>
    <name evidence="2" type="ORF">DGAL_LOCUS17287</name>
</gene>
<dbReference type="EMBL" id="CAKKLH010000338">
    <property type="protein sequence ID" value="CAH0113391.1"/>
    <property type="molecule type" value="Genomic_DNA"/>
</dbReference>
<dbReference type="GO" id="GO:0042565">
    <property type="term" value="C:RNA nuclear export complex"/>
    <property type="evidence" value="ECO:0007669"/>
    <property type="project" value="TreeGrafter"/>
</dbReference>
<comment type="caution">
    <text evidence="2">The sequence shown here is derived from an EMBL/GenBank/DDBJ whole genome shotgun (WGS) entry which is preliminary data.</text>
</comment>
<keyword evidence="3" id="KW-1185">Reference proteome</keyword>
<organism evidence="2 3">
    <name type="scientific">Daphnia galeata</name>
    <dbReference type="NCBI Taxonomy" id="27404"/>
    <lineage>
        <taxon>Eukaryota</taxon>
        <taxon>Metazoa</taxon>
        <taxon>Ecdysozoa</taxon>
        <taxon>Arthropoda</taxon>
        <taxon>Crustacea</taxon>
        <taxon>Branchiopoda</taxon>
        <taxon>Diplostraca</taxon>
        <taxon>Cladocera</taxon>
        <taxon>Anomopoda</taxon>
        <taxon>Daphniidae</taxon>
        <taxon>Daphnia</taxon>
    </lineage>
</organism>
<dbReference type="PANTHER" id="PTHR11223">
    <property type="entry name" value="EXPORTIN 1/5"/>
    <property type="match status" value="1"/>
</dbReference>
<dbReference type="OrthoDB" id="2215036at2759"/>
<protein>
    <recommendedName>
        <fullName evidence="1">Exportin-5 C-terminal domain-containing protein</fullName>
    </recommendedName>
</protein>
<dbReference type="GO" id="GO:0005634">
    <property type="term" value="C:nucleus"/>
    <property type="evidence" value="ECO:0007669"/>
    <property type="project" value="TreeGrafter"/>
</dbReference>
<reference evidence="2" key="1">
    <citation type="submission" date="2021-11" db="EMBL/GenBank/DDBJ databases">
        <authorList>
            <person name="Schell T."/>
        </authorList>
    </citation>
    <scope>NUCLEOTIDE SEQUENCE</scope>
    <source>
        <strain evidence="2">M5</strain>
    </source>
</reference>
<dbReference type="InterPro" id="IPR011989">
    <property type="entry name" value="ARM-like"/>
</dbReference>
<accession>A0A8J2S2A8</accession>
<evidence type="ECO:0000313" key="2">
    <source>
        <dbReference type="EMBL" id="CAH0113391.1"/>
    </source>
</evidence>
<feature type="domain" description="Exportin-5 C-terminal" evidence="1">
    <location>
        <begin position="41"/>
        <end position="401"/>
    </location>
</feature>
<proteinExistence type="predicted"/>
<sequence>MVKIGLQHPGLLVQQFDYIKANVERLSKAQDNSELSWMESDLIGEVVRPAAEQWTAMSPVFNSAHEFMSFIVLDRPPVEQPVDDIHGRNRSELLASASVFVADLKRCKTSTDPSMGHPAAQHLAPLLFNTFRLAKVILQLWEPEAQRLLSPIYAKVYDLLDSETVNLLSLEAMSLLGMRACISKLNGHVKKQQTLLERVQNFIAEIHRNVFIIIGSFAETLGEQFYAISGLADAVTGITCGEGMEHIPDFRLRTVVKFFCRPFIISCPAHLHQSVWLPFLSYFWPAMFQRLSECLQTMQQQRDDNQPDLKEIICDVVVRLATRDSIDVLRSVILSVSSHYQGEENEEVMDVDTPSSGDQMVAILSEPSLCGHLLQFLLSVLWWPDSASSIKATNILGPIVKYWAGLDPRNSSVFPNSENASLCLSHLLNGIQMLGQHEENLTALIHLGVLMYDSFLPFYPAVMSELMRNAGCIREDADQYQEKASSLAAAGGHEINQKMERSKRELFRQMTSQVEPCRLLNYLWPTYSASLCHEVQKICILGLSMGTSTYPSSTSSSTHCLRAFCFFGYVFFTVTYGPKDKFFFRFLNIPFEYRNLLHSIIDGIRIVQKKKYLQTSTQPLSPVLPPFACPFWQSDSVKYTYRIREEQMETK</sequence>
<dbReference type="GO" id="GO:0006405">
    <property type="term" value="P:RNA export from nucleus"/>
    <property type="evidence" value="ECO:0007669"/>
    <property type="project" value="TreeGrafter"/>
</dbReference>
<dbReference type="GO" id="GO:0003723">
    <property type="term" value="F:RNA binding"/>
    <property type="evidence" value="ECO:0007669"/>
    <property type="project" value="TreeGrafter"/>
</dbReference>
<name>A0A8J2S2A8_9CRUS</name>